<accession>A0A9P9BSB5</accession>
<feature type="transmembrane region" description="Helical" evidence="1">
    <location>
        <begin position="75"/>
        <end position="93"/>
    </location>
</feature>
<keyword evidence="1" id="KW-1133">Transmembrane helix</keyword>
<dbReference type="EMBL" id="JAGTJQ010000002">
    <property type="protein sequence ID" value="KAH7037735.1"/>
    <property type="molecule type" value="Genomic_DNA"/>
</dbReference>
<dbReference type="GeneID" id="70192788"/>
<evidence type="ECO:0000313" key="3">
    <source>
        <dbReference type="Proteomes" id="UP000756346"/>
    </source>
</evidence>
<name>A0A9P9BSB5_9PEZI</name>
<dbReference type="AlphaFoldDB" id="A0A9P9BSB5"/>
<proteinExistence type="predicted"/>
<evidence type="ECO:0000313" key="2">
    <source>
        <dbReference type="EMBL" id="KAH7037735.1"/>
    </source>
</evidence>
<sequence length="289" mass="31264">MVIVSATKAAWPWPWVGGVVGRHQEPTSWPRPSQRRTRAQYNSKLALICSAPPPPAGHNSRQMAGGAMLAAVEQLVAASLVVVVVGVVIMAPLRATAGQSSRNLPWYDDHQVIIAIGHSPPRCARCQDLAGTTSQSCSQTCTEDGTAIGQNHLFPTETARDEKGSSIYQLGIIISAHNLLLRLQTFCNVVVCLPLARGGKWPLLQRPERMVLSPMSNALGRQTKHNRHAHVGICFEALFHASPSPTNRHAWFVCSSLPPPWLGCQPRPSSTNLLALHHAALALTTRHGP</sequence>
<organism evidence="2 3">
    <name type="scientific">Microdochium trichocladiopsis</name>
    <dbReference type="NCBI Taxonomy" id="1682393"/>
    <lineage>
        <taxon>Eukaryota</taxon>
        <taxon>Fungi</taxon>
        <taxon>Dikarya</taxon>
        <taxon>Ascomycota</taxon>
        <taxon>Pezizomycotina</taxon>
        <taxon>Sordariomycetes</taxon>
        <taxon>Xylariomycetidae</taxon>
        <taxon>Xylariales</taxon>
        <taxon>Microdochiaceae</taxon>
        <taxon>Microdochium</taxon>
    </lineage>
</organism>
<evidence type="ECO:0000256" key="1">
    <source>
        <dbReference type="SAM" id="Phobius"/>
    </source>
</evidence>
<keyword evidence="3" id="KW-1185">Reference proteome</keyword>
<protein>
    <submittedName>
        <fullName evidence="2">Uncharacterized protein</fullName>
    </submittedName>
</protein>
<gene>
    <name evidence="2" type="ORF">B0I36DRAFT_70323</name>
</gene>
<comment type="caution">
    <text evidence="2">The sequence shown here is derived from an EMBL/GenBank/DDBJ whole genome shotgun (WGS) entry which is preliminary data.</text>
</comment>
<reference evidence="2" key="1">
    <citation type="journal article" date="2021" name="Nat. Commun.">
        <title>Genetic determinants of endophytism in the Arabidopsis root mycobiome.</title>
        <authorList>
            <person name="Mesny F."/>
            <person name="Miyauchi S."/>
            <person name="Thiergart T."/>
            <person name="Pickel B."/>
            <person name="Atanasova L."/>
            <person name="Karlsson M."/>
            <person name="Huettel B."/>
            <person name="Barry K.W."/>
            <person name="Haridas S."/>
            <person name="Chen C."/>
            <person name="Bauer D."/>
            <person name="Andreopoulos W."/>
            <person name="Pangilinan J."/>
            <person name="LaButti K."/>
            <person name="Riley R."/>
            <person name="Lipzen A."/>
            <person name="Clum A."/>
            <person name="Drula E."/>
            <person name="Henrissat B."/>
            <person name="Kohler A."/>
            <person name="Grigoriev I.V."/>
            <person name="Martin F.M."/>
            <person name="Hacquard S."/>
        </authorList>
    </citation>
    <scope>NUCLEOTIDE SEQUENCE</scope>
    <source>
        <strain evidence="2">MPI-CAGE-CH-0230</strain>
    </source>
</reference>
<dbReference type="Proteomes" id="UP000756346">
    <property type="component" value="Unassembled WGS sequence"/>
</dbReference>
<dbReference type="RefSeq" id="XP_046016856.1">
    <property type="nucleotide sequence ID" value="XM_046163242.1"/>
</dbReference>
<keyword evidence="1" id="KW-0472">Membrane</keyword>
<keyword evidence="1" id="KW-0812">Transmembrane</keyword>